<dbReference type="Pfam" id="PF26113">
    <property type="entry name" value="GH16_XgeA"/>
    <property type="match status" value="1"/>
</dbReference>
<dbReference type="EMBL" id="ML992501">
    <property type="protein sequence ID" value="KAF2227206.1"/>
    <property type="molecule type" value="Genomic_DNA"/>
</dbReference>
<organism evidence="3 4">
    <name type="scientific">Elsinoe ampelina</name>
    <dbReference type="NCBI Taxonomy" id="302913"/>
    <lineage>
        <taxon>Eukaryota</taxon>
        <taxon>Fungi</taxon>
        <taxon>Dikarya</taxon>
        <taxon>Ascomycota</taxon>
        <taxon>Pezizomycotina</taxon>
        <taxon>Dothideomycetes</taxon>
        <taxon>Dothideomycetidae</taxon>
        <taxon>Myriangiales</taxon>
        <taxon>Elsinoaceae</taxon>
        <taxon>Elsinoe</taxon>
    </lineage>
</organism>
<dbReference type="GO" id="GO:0005975">
    <property type="term" value="P:carbohydrate metabolic process"/>
    <property type="evidence" value="ECO:0007669"/>
    <property type="project" value="InterPro"/>
</dbReference>
<feature type="compositionally biased region" description="Polar residues" evidence="1">
    <location>
        <begin position="37"/>
        <end position="53"/>
    </location>
</feature>
<accession>A0A6A6GN92</accession>
<proteinExistence type="predicted"/>
<evidence type="ECO:0000313" key="3">
    <source>
        <dbReference type="EMBL" id="KAF2227206.1"/>
    </source>
</evidence>
<dbReference type="AlphaFoldDB" id="A0A6A6GN92"/>
<dbReference type="PANTHER" id="PTHR10963:SF53">
    <property type="entry name" value="GH16 DOMAIN-CONTAINING PROTEIN"/>
    <property type="match status" value="1"/>
</dbReference>
<dbReference type="CDD" id="cd08023">
    <property type="entry name" value="GH16_laminarinase_like"/>
    <property type="match status" value="1"/>
</dbReference>
<dbReference type="SUPFAM" id="SSF49899">
    <property type="entry name" value="Concanavalin A-like lectins/glucanases"/>
    <property type="match status" value="1"/>
</dbReference>
<evidence type="ECO:0000313" key="4">
    <source>
        <dbReference type="Proteomes" id="UP000799538"/>
    </source>
</evidence>
<dbReference type="InterPro" id="IPR000757">
    <property type="entry name" value="Beta-glucanase-like"/>
</dbReference>
<dbReference type="OrthoDB" id="192832at2759"/>
<dbReference type="InterPro" id="IPR050546">
    <property type="entry name" value="Glycosyl_Hydrlase_16"/>
</dbReference>
<keyword evidence="3" id="KW-0430">Lectin</keyword>
<gene>
    <name evidence="3" type="ORF">BDZ85DRAFT_404</name>
</gene>
<name>A0A6A6GN92_9PEZI</name>
<dbReference type="PANTHER" id="PTHR10963">
    <property type="entry name" value="GLYCOSYL HYDROLASE-RELATED"/>
    <property type="match status" value="1"/>
</dbReference>
<sequence length="324" mass="36422">MPLLNSLTNALNKATDRLEDAVHKQANKPRVPRDSKPQNYQQPLVDGHNSQPPQRKAYWHPSFTPSTPVNEHFRHEIGAHGWGNNEAQTYCPDPRNSFFSPSPASNAVHVVAIADQKSLSDKFTSARLTSHQTLSRRRGALSARITAPIAKGVWPAFWLLPADPFKWPDDGEVDIFEAWDGSTQNHSCLHWGHFNGEDWNKHRVIETELGYRITAGAAGPGHADQDGVLFEFAWDEAEDGKDGRLIWYVDGKPVMKAHKPQGTRSLKDYRILINVAMGGNVCKGRLPDDGRYEMVVRDLAMWEEPACGWSKFDKDFKDAKEGHP</sequence>
<evidence type="ECO:0000259" key="2">
    <source>
        <dbReference type="PROSITE" id="PS51762"/>
    </source>
</evidence>
<dbReference type="InterPro" id="IPR013320">
    <property type="entry name" value="ConA-like_dom_sf"/>
</dbReference>
<protein>
    <submittedName>
        <fullName evidence="3">Concanavalin A-like lectin/glucanase domain-containing protein</fullName>
    </submittedName>
</protein>
<dbReference type="GO" id="GO:0004553">
    <property type="term" value="F:hydrolase activity, hydrolyzing O-glycosyl compounds"/>
    <property type="evidence" value="ECO:0007669"/>
    <property type="project" value="InterPro"/>
</dbReference>
<evidence type="ECO:0000256" key="1">
    <source>
        <dbReference type="SAM" id="MobiDB-lite"/>
    </source>
</evidence>
<reference evidence="4" key="1">
    <citation type="journal article" date="2020" name="Stud. Mycol.">
        <title>101 Dothideomycetes genomes: A test case for predicting lifestyles and emergence of pathogens.</title>
        <authorList>
            <person name="Haridas S."/>
            <person name="Albert R."/>
            <person name="Binder M."/>
            <person name="Bloem J."/>
            <person name="LaButti K."/>
            <person name="Salamov A."/>
            <person name="Andreopoulos B."/>
            <person name="Baker S."/>
            <person name="Barry K."/>
            <person name="Bills G."/>
            <person name="Bluhm B."/>
            <person name="Cannon C."/>
            <person name="Castanera R."/>
            <person name="Culley D."/>
            <person name="Daum C."/>
            <person name="Ezra D."/>
            <person name="Gonzalez J."/>
            <person name="Henrissat B."/>
            <person name="Kuo A."/>
            <person name="Liang C."/>
            <person name="Lipzen A."/>
            <person name="Lutzoni F."/>
            <person name="Magnuson J."/>
            <person name="Mondo S."/>
            <person name="Nolan M."/>
            <person name="Ohm R."/>
            <person name="Pangilinan J."/>
            <person name="Park H.-J."/>
            <person name="Ramirez L."/>
            <person name="Alfaro M."/>
            <person name="Sun H."/>
            <person name="Tritt A."/>
            <person name="Yoshinaga Y."/>
            <person name="Zwiers L.-H."/>
            <person name="Turgeon B."/>
            <person name="Goodwin S."/>
            <person name="Spatafora J."/>
            <person name="Crous P."/>
            <person name="Grigoriev I."/>
        </authorList>
    </citation>
    <scope>NUCLEOTIDE SEQUENCE [LARGE SCALE GENOMIC DNA]</scope>
    <source>
        <strain evidence="4">CECT 20119</strain>
    </source>
</reference>
<feature type="domain" description="GH16" evidence="2">
    <location>
        <begin position="57"/>
        <end position="304"/>
    </location>
</feature>
<dbReference type="Gene3D" id="2.60.120.200">
    <property type="match status" value="1"/>
</dbReference>
<feature type="region of interest" description="Disordered" evidence="1">
    <location>
        <begin position="22"/>
        <end position="62"/>
    </location>
</feature>
<dbReference type="PROSITE" id="PS51762">
    <property type="entry name" value="GH16_2"/>
    <property type="match status" value="1"/>
</dbReference>
<dbReference type="GO" id="GO:0030246">
    <property type="term" value="F:carbohydrate binding"/>
    <property type="evidence" value="ECO:0007669"/>
    <property type="project" value="UniProtKB-KW"/>
</dbReference>
<dbReference type="Proteomes" id="UP000799538">
    <property type="component" value="Unassembled WGS sequence"/>
</dbReference>
<keyword evidence="4" id="KW-1185">Reference proteome</keyword>